<evidence type="ECO:0000313" key="3">
    <source>
        <dbReference type="Proteomes" id="UP000178187"/>
    </source>
</evidence>
<keyword evidence="1" id="KW-1133">Transmembrane helix</keyword>
<protein>
    <submittedName>
        <fullName evidence="2">Uncharacterized protein</fullName>
    </submittedName>
</protein>
<comment type="caution">
    <text evidence="2">The sequence shown here is derived from an EMBL/GenBank/DDBJ whole genome shotgun (WGS) entry which is preliminary data.</text>
</comment>
<organism evidence="2 3">
    <name type="scientific">Candidatus Danuiimicrobium aquiferis</name>
    <dbReference type="NCBI Taxonomy" id="1801832"/>
    <lineage>
        <taxon>Bacteria</taxon>
        <taxon>Pseudomonadati</taxon>
        <taxon>Candidatus Omnitrophota</taxon>
        <taxon>Candidatus Danuiimicrobium</taxon>
    </lineage>
</organism>
<reference evidence="2 3" key="1">
    <citation type="journal article" date="2016" name="Nat. Commun.">
        <title>Thousands of microbial genomes shed light on interconnected biogeochemical processes in an aquifer system.</title>
        <authorList>
            <person name="Anantharaman K."/>
            <person name="Brown C.T."/>
            <person name="Hug L.A."/>
            <person name="Sharon I."/>
            <person name="Castelle C.J."/>
            <person name="Probst A.J."/>
            <person name="Thomas B.C."/>
            <person name="Singh A."/>
            <person name="Wilkins M.J."/>
            <person name="Karaoz U."/>
            <person name="Brodie E.L."/>
            <person name="Williams K.H."/>
            <person name="Hubbard S.S."/>
            <person name="Banfield J.F."/>
        </authorList>
    </citation>
    <scope>NUCLEOTIDE SEQUENCE [LARGE SCALE GENOMIC DNA]</scope>
</reference>
<keyword evidence="1" id="KW-0472">Membrane</keyword>
<evidence type="ECO:0000256" key="1">
    <source>
        <dbReference type="SAM" id="Phobius"/>
    </source>
</evidence>
<dbReference type="Proteomes" id="UP000178187">
    <property type="component" value="Unassembled WGS sequence"/>
</dbReference>
<accession>A0A1G1L2Q9</accession>
<keyword evidence="1" id="KW-0812">Transmembrane</keyword>
<gene>
    <name evidence="2" type="ORF">A3G33_00845</name>
</gene>
<dbReference type="AlphaFoldDB" id="A0A1G1L2Q9"/>
<dbReference type="EMBL" id="MHFR01000007">
    <property type="protein sequence ID" value="OGW99427.1"/>
    <property type="molecule type" value="Genomic_DNA"/>
</dbReference>
<name>A0A1G1L2Q9_9BACT</name>
<feature type="transmembrane region" description="Helical" evidence="1">
    <location>
        <begin position="17"/>
        <end position="37"/>
    </location>
</feature>
<proteinExistence type="predicted"/>
<evidence type="ECO:0000313" key="2">
    <source>
        <dbReference type="EMBL" id="OGW99427.1"/>
    </source>
</evidence>
<sequence>MALEAERKGDPKTTKFFLIWLFFYKLVAGIAGGDFLAKCLRYPQPILTKKIPRVINFHNILTRLSHRFCESTRKSLWAQLIAPKVLCPC</sequence>